<feature type="compositionally biased region" description="Basic and acidic residues" evidence="1">
    <location>
        <begin position="147"/>
        <end position="158"/>
    </location>
</feature>
<accession>A0AAD8VH62</accession>
<proteinExistence type="predicted"/>
<dbReference type="Proteomes" id="UP001231189">
    <property type="component" value="Unassembled WGS sequence"/>
</dbReference>
<sequence>MVTVKSELVPDDNVPPCASSFVKKRKLAEDHANGESSSCVPFCPPGFAIPKKTSQRGAGDTSDWKAARQQLQAMVTLGRELELPSSKPGGRRRLKLHAVNEVVFSLVYALELEKKLRASERDADALRAREHDAVEEANALRRELRKAKAEVAENKTSADDGQDGVPSREHARALAERELRGTVG</sequence>
<feature type="region of interest" description="Disordered" evidence="1">
    <location>
        <begin position="147"/>
        <end position="184"/>
    </location>
</feature>
<name>A0AAD8VH62_LOLMU</name>
<feature type="compositionally biased region" description="Basic and acidic residues" evidence="1">
    <location>
        <begin position="166"/>
        <end position="184"/>
    </location>
</feature>
<dbReference type="EMBL" id="JAUUTY010000007">
    <property type="protein sequence ID" value="KAK1604625.1"/>
    <property type="molecule type" value="Genomic_DNA"/>
</dbReference>
<evidence type="ECO:0000256" key="1">
    <source>
        <dbReference type="SAM" id="MobiDB-lite"/>
    </source>
</evidence>
<reference evidence="2" key="1">
    <citation type="submission" date="2023-07" db="EMBL/GenBank/DDBJ databases">
        <title>A chromosome-level genome assembly of Lolium multiflorum.</title>
        <authorList>
            <person name="Chen Y."/>
            <person name="Copetti D."/>
            <person name="Kolliker R."/>
            <person name="Studer B."/>
        </authorList>
    </citation>
    <scope>NUCLEOTIDE SEQUENCE</scope>
    <source>
        <strain evidence="2">02402/16</strain>
        <tissue evidence="2">Leaf</tissue>
    </source>
</reference>
<gene>
    <name evidence="2" type="ORF">QYE76_028298</name>
</gene>
<evidence type="ECO:0000313" key="2">
    <source>
        <dbReference type="EMBL" id="KAK1604625.1"/>
    </source>
</evidence>
<comment type="caution">
    <text evidence="2">The sequence shown here is derived from an EMBL/GenBank/DDBJ whole genome shotgun (WGS) entry which is preliminary data.</text>
</comment>
<dbReference type="AlphaFoldDB" id="A0AAD8VH62"/>
<keyword evidence="3" id="KW-1185">Reference proteome</keyword>
<evidence type="ECO:0000313" key="3">
    <source>
        <dbReference type="Proteomes" id="UP001231189"/>
    </source>
</evidence>
<protein>
    <submittedName>
        <fullName evidence="2">Uncharacterized protein</fullName>
    </submittedName>
</protein>
<organism evidence="2 3">
    <name type="scientific">Lolium multiflorum</name>
    <name type="common">Italian ryegrass</name>
    <name type="synonym">Lolium perenne subsp. multiflorum</name>
    <dbReference type="NCBI Taxonomy" id="4521"/>
    <lineage>
        <taxon>Eukaryota</taxon>
        <taxon>Viridiplantae</taxon>
        <taxon>Streptophyta</taxon>
        <taxon>Embryophyta</taxon>
        <taxon>Tracheophyta</taxon>
        <taxon>Spermatophyta</taxon>
        <taxon>Magnoliopsida</taxon>
        <taxon>Liliopsida</taxon>
        <taxon>Poales</taxon>
        <taxon>Poaceae</taxon>
        <taxon>BOP clade</taxon>
        <taxon>Pooideae</taxon>
        <taxon>Poodae</taxon>
        <taxon>Poeae</taxon>
        <taxon>Poeae Chloroplast Group 2 (Poeae type)</taxon>
        <taxon>Loliodinae</taxon>
        <taxon>Loliinae</taxon>
        <taxon>Lolium</taxon>
    </lineage>
</organism>